<name>T1GIK0_MEGSC</name>
<sequence length="114" mass="12656">MYSTIQPASRYLNMLMENLLGNLSLAITAFVKYIAFKSEISSLLRAFTTTPSVTDNVSGVFGPSKAEVPISSFIITERNLAPRAKVLSSVFDVHKICLTYSPFFDFPQLKCAYC</sequence>
<dbReference type="AlphaFoldDB" id="T1GIK0"/>
<reference evidence="2" key="1">
    <citation type="submission" date="2013-02" db="EMBL/GenBank/DDBJ databases">
        <authorList>
            <person name="Hughes D."/>
        </authorList>
    </citation>
    <scope>NUCLEOTIDE SEQUENCE</scope>
    <source>
        <strain>Durham</strain>
        <strain evidence="2">NC isolate 2 -- Noor lab</strain>
    </source>
</reference>
<keyword evidence="2" id="KW-1185">Reference proteome</keyword>
<dbReference type="Proteomes" id="UP000015102">
    <property type="component" value="Unassembled WGS sequence"/>
</dbReference>
<evidence type="ECO:0000313" key="2">
    <source>
        <dbReference type="Proteomes" id="UP000015102"/>
    </source>
</evidence>
<accession>T1GIK0</accession>
<proteinExistence type="predicted"/>
<dbReference type="HOGENOM" id="CLU_2123884_0_0_1"/>
<protein>
    <submittedName>
        <fullName evidence="1">Uncharacterized protein</fullName>
    </submittedName>
</protein>
<dbReference type="EMBL" id="CAQQ02393246">
    <property type="status" value="NOT_ANNOTATED_CDS"/>
    <property type="molecule type" value="Genomic_DNA"/>
</dbReference>
<dbReference type="EnsemblMetazoa" id="MESCA003280-RA">
    <property type="protein sequence ID" value="MESCA003280-PA"/>
    <property type="gene ID" value="MESCA003280"/>
</dbReference>
<dbReference type="EMBL" id="CAQQ02393245">
    <property type="status" value="NOT_ANNOTATED_CDS"/>
    <property type="molecule type" value="Genomic_DNA"/>
</dbReference>
<reference evidence="1" key="2">
    <citation type="submission" date="2015-06" db="UniProtKB">
        <authorList>
            <consortium name="EnsemblMetazoa"/>
        </authorList>
    </citation>
    <scope>IDENTIFICATION</scope>
</reference>
<organism evidence="1 2">
    <name type="scientific">Megaselia scalaris</name>
    <name type="common">Humpbacked fly</name>
    <name type="synonym">Phora scalaris</name>
    <dbReference type="NCBI Taxonomy" id="36166"/>
    <lineage>
        <taxon>Eukaryota</taxon>
        <taxon>Metazoa</taxon>
        <taxon>Ecdysozoa</taxon>
        <taxon>Arthropoda</taxon>
        <taxon>Hexapoda</taxon>
        <taxon>Insecta</taxon>
        <taxon>Pterygota</taxon>
        <taxon>Neoptera</taxon>
        <taxon>Endopterygota</taxon>
        <taxon>Diptera</taxon>
        <taxon>Brachycera</taxon>
        <taxon>Muscomorpha</taxon>
        <taxon>Platypezoidea</taxon>
        <taxon>Phoridae</taxon>
        <taxon>Megaseliini</taxon>
        <taxon>Megaselia</taxon>
    </lineage>
</organism>
<evidence type="ECO:0000313" key="1">
    <source>
        <dbReference type="EnsemblMetazoa" id="MESCA003280-PA"/>
    </source>
</evidence>